<dbReference type="Gene3D" id="2.60.120.10">
    <property type="entry name" value="Jelly Rolls"/>
    <property type="match status" value="1"/>
</dbReference>
<dbReference type="OrthoDB" id="5420529at2"/>
<dbReference type="InterPro" id="IPR000595">
    <property type="entry name" value="cNMP-bd_dom"/>
</dbReference>
<dbReference type="RefSeq" id="WP_124329594.1">
    <property type="nucleotide sequence ID" value="NZ_BEXT01000001.1"/>
</dbReference>
<organism evidence="2 3">
    <name type="scientific">Desulfonema ishimotonii</name>
    <dbReference type="NCBI Taxonomy" id="45657"/>
    <lineage>
        <taxon>Bacteria</taxon>
        <taxon>Pseudomonadati</taxon>
        <taxon>Thermodesulfobacteriota</taxon>
        <taxon>Desulfobacteria</taxon>
        <taxon>Desulfobacterales</taxon>
        <taxon>Desulfococcaceae</taxon>
        <taxon>Desulfonema</taxon>
    </lineage>
</organism>
<dbReference type="InterPro" id="IPR018490">
    <property type="entry name" value="cNMP-bd_dom_sf"/>
</dbReference>
<dbReference type="Proteomes" id="UP000288096">
    <property type="component" value="Unassembled WGS sequence"/>
</dbReference>
<dbReference type="Pfam" id="PF00027">
    <property type="entry name" value="cNMP_binding"/>
    <property type="match status" value="1"/>
</dbReference>
<gene>
    <name evidence="2" type="ORF">DENIS_3398</name>
</gene>
<dbReference type="AlphaFoldDB" id="A0A401FZR1"/>
<reference evidence="3" key="2">
    <citation type="submission" date="2019-01" db="EMBL/GenBank/DDBJ databases">
        <title>Genome sequence of Desulfonema ishimotonii strain Tokyo 01.</title>
        <authorList>
            <person name="Fukui M."/>
        </authorList>
    </citation>
    <scope>NUCLEOTIDE SEQUENCE [LARGE SCALE GENOMIC DNA]</scope>
    <source>
        <strain evidence="3">Tokyo 01</strain>
    </source>
</reference>
<dbReference type="GO" id="GO:0003700">
    <property type="term" value="F:DNA-binding transcription factor activity"/>
    <property type="evidence" value="ECO:0007669"/>
    <property type="project" value="TreeGrafter"/>
</dbReference>
<accession>A0A401FZR1</accession>
<dbReference type="SUPFAM" id="SSF51206">
    <property type="entry name" value="cAMP-binding domain-like"/>
    <property type="match status" value="1"/>
</dbReference>
<reference evidence="3" key="1">
    <citation type="submission" date="2017-11" db="EMBL/GenBank/DDBJ databases">
        <authorList>
            <person name="Watanabe M."/>
            <person name="Kojima H."/>
        </authorList>
    </citation>
    <scope>NUCLEOTIDE SEQUENCE [LARGE SCALE GENOMIC DNA]</scope>
    <source>
        <strain evidence="3">Tokyo 01</strain>
    </source>
</reference>
<evidence type="ECO:0000313" key="3">
    <source>
        <dbReference type="Proteomes" id="UP000288096"/>
    </source>
</evidence>
<keyword evidence="3" id="KW-1185">Reference proteome</keyword>
<evidence type="ECO:0000313" key="2">
    <source>
        <dbReference type="EMBL" id="GBC62426.1"/>
    </source>
</evidence>
<dbReference type="PANTHER" id="PTHR24567">
    <property type="entry name" value="CRP FAMILY TRANSCRIPTIONAL REGULATORY PROTEIN"/>
    <property type="match status" value="1"/>
</dbReference>
<evidence type="ECO:0000259" key="1">
    <source>
        <dbReference type="PROSITE" id="PS50042"/>
    </source>
</evidence>
<dbReference type="InterPro" id="IPR014710">
    <property type="entry name" value="RmlC-like_jellyroll"/>
</dbReference>
<proteinExistence type="predicted"/>
<dbReference type="PANTHER" id="PTHR24567:SF74">
    <property type="entry name" value="HTH-TYPE TRANSCRIPTIONAL REGULATOR ARCR"/>
    <property type="match status" value="1"/>
</dbReference>
<dbReference type="EMBL" id="BEXT01000001">
    <property type="protein sequence ID" value="GBC62426.1"/>
    <property type="molecule type" value="Genomic_DNA"/>
</dbReference>
<feature type="domain" description="Cyclic nucleotide-binding" evidence="1">
    <location>
        <begin position="34"/>
        <end position="136"/>
    </location>
</feature>
<comment type="caution">
    <text evidence="2">The sequence shown here is derived from an EMBL/GenBank/DDBJ whole genome shotgun (WGS) entry which is preliminary data.</text>
</comment>
<dbReference type="GO" id="GO:0005829">
    <property type="term" value="C:cytosol"/>
    <property type="evidence" value="ECO:0007669"/>
    <property type="project" value="TreeGrafter"/>
</dbReference>
<dbReference type="SMART" id="SM00100">
    <property type="entry name" value="cNMP"/>
    <property type="match status" value="1"/>
</dbReference>
<dbReference type="InterPro" id="IPR050397">
    <property type="entry name" value="Env_Response_Regulators"/>
</dbReference>
<name>A0A401FZR1_9BACT</name>
<sequence length="182" mass="21631">MNSFRATDKPSEPENGGERSELVENLEALRRLPIFSDIPFEIIRLYAYTAKRRHFRQGEVIFRQGERASRAYLVLSGRIQLFMEKEGKRFDLQALDHRGFFGYMSLLSPFEWPLSSQALADSEVLMLERESFRKILTRYPEQCLLIVEKLVQMRMRRMTEHMHILMDHIEDKGQLTDVYRIE</sequence>
<dbReference type="CDD" id="cd00038">
    <property type="entry name" value="CAP_ED"/>
    <property type="match status" value="1"/>
</dbReference>
<dbReference type="PROSITE" id="PS50042">
    <property type="entry name" value="CNMP_BINDING_3"/>
    <property type="match status" value="1"/>
</dbReference>
<protein>
    <submittedName>
        <fullName evidence="2">Crp/Fnr family transcriptional regulator</fullName>
    </submittedName>
</protein>